<dbReference type="GO" id="GO:0016740">
    <property type="term" value="F:transferase activity"/>
    <property type="evidence" value="ECO:0007669"/>
    <property type="project" value="UniProtKB-KW"/>
</dbReference>
<evidence type="ECO:0000313" key="12">
    <source>
        <dbReference type="Proteomes" id="UP000277580"/>
    </source>
</evidence>
<accession>A0A3N4KEJ1</accession>
<dbReference type="InterPro" id="IPR042529">
    <property type="entry name" value="IF_2B-like_C"/>
</dbReference>
<comment type="subcellular location">
    <subcellularLocation>
        <location evidence="1">Cytoplasm</location>
        <location evidence="1">Cytosol</location>
    </subcellularLocation>
</comment>
<evidence type="ECO:0000256" key="1">
    <source>
        <dbReference type="ARBA" id="ARBA00004514"/>
    </source>
</evidence>
<dbReference type="EMBL" id="ML119175">
    <property type="protein sequence ID" value="RPB07762.1"/>
    <property type="molecule type" value="Genomic_DNA"/>
</dbReference>
<dbReference type="PANTHER" id="PTHR45860:SF1">
    <property type="entry name" value="TRANSLATION INITIATION FACTOR EIF-2B SUBUNIT ALPHA"/>
    <property type="match status" value="1"/>
</dbReference>
<organism evidence="11 12">
    <name type="scientific">Morchella conica CCBAS932</name>
    <dbReference type="NCBI Taxonomy" id="1392247"/>
    <lineage>
        <taxon>Eukaryota</taxon>
        <taxon>Fungi</taxon>
        <taxon>Dikarya</taxon>
        <taxon>Ascomycota</taxon>
        <taxon>Pezizomycotina</taxon>
        <taxon>Pezizomycetes</taxon>
        <taxon>Pezizales</taxon>
        <taxon>Morchellaceae</taxon>
        <taxon>Morchella</taxon>
    </lineage>
</organism>
<evidence type="ECO:0000256" key="10">
    <source>
        <dbReference type="SAM" id="MobiDB-lite"/>
    </source>
</evidence>
<dbReference type="GO" id="GO:0003743">
    <property type="term" value="F:translation initiation factor activity"/>
    <property type="evidence" value="ECO:0007669"/>
    <property type="project" value="UniProtKB-KW"/>
</dbReference>
<dbReference type="GO" id="GO:0005829">
    <property type="term" value="C:cytosol"/>
    <property type="evidence" value="ECO:0007669"/>
    <property type="project" value="UniProtKB-SubCell"/>
</dbReference>
<evidence type="ECO:0000256" key="5">
    <source>
        <dbReference type="ARBA" id="ARBA00022917"/>
    </source>
</evidence>
<sequence>MFNVHPAHDRRARNSSLTHPSTDTSPAPGIVYSTAMGQFDIRSYYSRLLSEDSTKSMPIAAMESLSALCDASKATTIHELLSSIEIGSKALIASVPNSISLTAGCAMFTKFISAHTHDDPRDFGAFKKKLQENGHLFAQSAREARFKIAALGVGMLRDGEVVMVHGYSRCAVGILKLAAQRNVRFKVIVTETRPSCQGTKLAVELRALGVPVAVIDDNAVAYAMKKCRSVLIGAESIFADASIINVMGTHQIALAAKKYHRKVYVATETHKFVDNFPLDQFDIPIEQDVINFDPPAGFDGPMPQTELGFVDYTEPQFIDAFITEVGLLTPDQVAERIVAMRFQ</sequence>
<keyword evidence="3" id="KW-0963">Cytoplasm</keyword>
<evidence type="ECO:0000313" key="11">
    <source>
        <dbReference type="EMBL" id="RPB07762.1"/>
    </source>
</evidence>
<reference evidence="11 12" key="1">
    <citation type="journal article" date="2018" name="Nat. Ecol. Evol.">
        <title>Pezizomycetes genomes reveal the molecular basis of ectomycorrhizal truffle lifestyle.</title>
        <authorList>
            <person name="Murat C."/>
            <person name="Payen T."/>
            <person name="Noel B."/>
            <person name="Kuo A."/>
            <person name="Morin E."/>
            <person name="Chen J."/>
            <person name="Kohler A."/>
            <person name="Krizsan K."/>
            <person name="Balestrini R."/>
            <person name="Da Silva C."/>
            <person name="Montanini B."/>
            <person name="Hainaut M."/>
            <person name="Levati E."/>
            <person name="Barry K.W."/>
            <person name="Belfiori B."/>
            <person name="Cichocki N."/>
            <person name="Clum A."/>
            <person name="Dockter R.B."/>
            <person name="Fauchery L."/>
            <person name="Guy J."/>
            <person name="Iotti M."/>
            <person name="Le Tacon F."/>
            <person name="Lindquist E.A."/>
            <person name="Lipzen A."/>
            <person name="Malagnac F."/>
            <person name="Mello A."/>
            <person name="Molinier V."/>
            <person name="Miyauchi S."/>
            <person name="Poulain J."/>
            <person name="Riccioni C."/>
            <person name="Rubini A."/>
            <person name="Sitrit Y."/>
            <person name="Splivallo R."/>
            <person name="Traeger S."/>
            <person name="Wang M."/>
            <person name="Zifcakova L."/>
            <person name="Wipf D."/>
            <person name="Zambonelli A."/>
            <person name="Paolocci F."/>
            <person name="Nowrousian M."/>
            <person name="Ottonello S."/>
            <person name="Baldrian P."/>
            <person name="Spatafora J.W."/>
            <person name="Henrissat B."/>
            <person name="Nagy L.G."/>
            <person name="Aury J.M."/>
            <person name="Wincker P."/>
            <person name="Grigoriev I.V."/>
            <person name="Bonfante P."/>
            <person name="Martin F.M."/>
        </authorList>
    </citation>
    <scope>NUCLEOTIDE SEQUENCE [LARGE SCALE GENOMIC DNA]</scope>
    <source>
        <strain evidence="11 12">CCBAS932</strain>
    </source>
</reference>
<comment type="similarity">
    <text evidence="2 9">Belongs to the eIF-2B alpha/beta/delta subunits family.</text>
</comment>
<dbReference type="InParanoid" id="A0A3N4KEJ1"/>
<dbReference type="AlphaFoldDB" id="A0A3N4KEJ1"/>
<dbReference type="GO" id="GO:0005851">
    <property type="term" value="C:eukaryotic translation initiation factor 2B complex"/>
    <property type="evidence" value="ECO:0007669"/>
    <property type="project" value="TreeGrafter"/>
</dbReference>
<evidence type="ECO:0000256" key="9">
    <source>
        <dbReference type="RuleBase" id="RU003814"/>
    </source>
</evidence>
<evidence type="ECO:0000256" key="3">
    <source>
        <dbReference type="ARBA" id="ARBA00022490"/>
    </source>
</evidence>
<dbReference type="STRING" id="1392247.A0A3N4KEJ1"/>
<protein>
    <recommendedName>
        <fullName evidence="6">Translation initiation factor eIF2B subunit alpha</fullName>
    </recommendedName>
    <alternativeName>
        <fullName evidence="7">eIF2B GDP-GTP exchange factor subunit alpha</fullName>
    </alternativeName>
</protein>
<keyword evidence="11" id="KW-0808">Transferase</keyword>
<dbReference type="Pfam" id="PF01008">
    <property type="entry name" value="IF-2B"/>
    <property type="match status" value="1"/>
</dbReference>
<evidence type="ECO:0000256" key="7">
    <source>
        <dbReference type="ARBA" id="ARBA00044236"/>
    </source>
</evidence>
<dbReference type="PANTHER" id="PTHR45860">
    <property type="entry name" value="TRANSLATION INITIATION FACTOR EIF-2B SUBUNIT ALPHA"/>
    <property type="match status" value="1"/>
</dbReference>
<comment type="subunit">
    <text evidence="8">Component of the translation initiation factor 2B (eIF2B) complex which is a heterodecamer of two sets of five different subunits: alpha, beta, gamma, delta and epsilon. Subunits alpha, beta and delta comprise a regulatory subcomplex and subunits epsilon and gamma comprise a catalytic subcomplex. Within the complex, the hexameric regulatory complex resides at the center, with the two heterodimeric catalytic subcomplexes bound on opposite sides.</text>
</comment>
<evidence type="ECO:0000256" key="8">
    <source>
        <dbReference type="ARBA" id="ARBA00046432"/>
    </source>
</evidence>
<gene>
    <name evidence="11" type="ORF">P167DRAFT_539841</name>
</gene>
<evidence type="ECO:0000256" key="4">
    <source>
        <dbReference type="ARBA" id="ARBA00022540"/>
    </source>
</evidence>
<dbReference type="Gene3D" id="3.40.50.10470">
    <property type="entry name" value="Translation initiation factor eif-2b, domain 2"/>
    <property type="match status" value="1"/>
</dbReference>
<dbReference type="FunCoup" id="A0A3N4KEJ1">
    <property type="interactions" value="1169"/>
</dbReference>
<keyword evidence="4" id="KW-0396">Initiation factor</keyword>
<dbReference type="GO" id="GO:0005085">
    <property type="term" value="F:guanyl-nucleotide exchange factor activity"/>
    <property type="evidence" value="ECO:0007669"/>
    <property type="project" value="TreeGrafter"/>
</dbReference>
<evidence type="ECO:0000256" key="2">
    <source>
        <dbReference type="ARBA" id="ARBA00007251"/>
    </source>
</evidence>
<evidence type="ECO:0000256" key="6">
    <source>
        <dbReference type="ARBA" id="ARBA00044208"/>
    </source>
</evidence>
<keyword evidence="5" id="KW-0648">Protein biosynthesis</keyword>
<dbReference type="InterPro" id="IPR037171">
    <property type="entry name" value="NagB/RpiA_transferase-like"/>
</dbReference>
<keyword evidence="12" id="KW-1185">Reference proteome</keyword>
<dbReference type="InterPro" id="IPR051501">
    <property type="entry name" value="eIF2B_alpha/beta/delta"/>
</dbReference>
<name>A0A3N4KEJ1_9PEZI</name>
<feature type="compositionally biased region" description="Polar residues" evidence="10">
    <location>
        <begin position="14"/>
        <end position="25"/>
    </location>
</feature>
<dbReference type="Gene3D" id="1.20.120.1070">
    <property type="entry name" value="Translation initiation factor eIF-2B, N-terminal domain"/>
    <property type="match status" value="1"/>
</dbReference>
<dbReference type="SUPFAM" id="SSF100950">
    <property type="entry name" value="NagB/RpiA/CoA transferase-like"/>
    <property type="match status" value="1"/>
</dbReference>
<proteinExistence type="inferred from homology"/>
<feature type="region of interest" description="Disordered" evidence="10">
    <location>
        <begin position="1"/>
        <end position="27"/>
    </location>
</feature>
<dbReference type="OrthoDB" id="10249309at2759"/>
<dbReference type="Proteomes" id="UP000277580">
    <property type="component" value="Unassembled WGS sequence"/>
</dbReference>
<dbReference type="InterPro" id="IPR000649">
    <property type="entry name" value="IF-2B-related"/>
</dbReference>
<dbReference type="InterPro" id="IPR042528">
    <property type="entry name" value="elF-2B_alpha_N"/>
</dbReference>